<gene>
    <name evidence="9" type="primary">LOC101852481</name>
</gene>
<dbReference type="RefSeq" id="XP_005100080.1">
    <property type="nucleotide sequence ID" value="XM_005100023.3"/>
</dbReference>
<dbReference type="GeneID" id="101852481"/>
<keyword evidence="2" id="KW-0689">Ribosomal protein</keyword>
<dbReference type="PANTHER" id="PTHR15892">
    <property type="entry name" value="MITOCHONDRIAL RIBOSOMAL PROTEIN L30"/>
    <property type="match status" value="1"/>
</dbReference>
<proteinExistence type="inferred from homology"/>
<dbReference type="InterPro" id="IPR016082">
    <property type="entry name" value="Ribosomal_uL30_ferredoxin-like"/>
</dbReference>
<dbReference type="InterPro" id="IPR005996">
    <property type="entry name" value="Ribosomal_uL30_bac-type"/>
</dbReference>
<feature type="domain" description="Large ribosomal subunit protein uL30-like ferredoxin-like fold" evidence="7">
    <location>
        <begin position="76"/>
        <end position="125"/>
    </location>
</feature>
<evidence type="ECO:0000256" key="3">
    <source>
        <dbReference type="ARBA" id="ARBA00023274"/>
    </source>
</evidence>
<comment type="similarity">
    <text evidence="1">Belongs to the universal ribosomal protein uL30 family.</text>
</comment>
<dbReference type="InterPro" id="IPR036919">
    <property type="entry name" value="Ribo_uL30_ferredoxin-like_sf"/>
</dbReference>
<feature type="region of interest" description="Disordered" evidence="6">
    <location>
        <begin position="223"/>
        <end position="243"/>
    </location>
</feature>
<evidence type="ECO:0000256" key="1">
    <source>
        <dbReference type="ARBA" id="ARBA00007594"/>
    </source>
</evidence>
<organism evidence="8 9">
    <name type="scientific">Aplysia californica</name>
    <name type="common">California sea hare</name>
    <dbReference type="NCBI Taxonomy" id="6500"/>
    <lineage>
        <taxon>Eukaryota</taxon>
        <taxon>Metazoa</taxon>
        <taxon>Spiralia</taxon>
        <taxon>Lophotrochozoa</taxon>
        <taxon>Mollusca</taxon>
        <taxon>Gastropoda</taxon>
        <taxon>Heterobranchia</taxon>
        <taxon>Euthyneura</taxon>
        <taxon>Tectipleura</taxon>
        <taxon>Aplysiida</taxon>
        <taxon>Aplysioidea</taxon>
        <taxon>Aplysiidae</taxon>
        <taxon>Aplysia</taxon>
    </lineage>
</organism>
<sequence length="243" mass="29058">MAASLVAKKLFSLLKTQTPVQVISVRTAKRGIRNKRRRPVQSWFDPADKSWAEPILKHQQAKASQPEPEPSMLHMVYRVKDHYTRPYWEKDVLKELELFDKAYNPVVLKNTPEMNEKLSQIKHLIRIKPVTFPYGLPKEESDYKHCYLTENGEFIVKHKIDDQSTEVEQAWAEVKLVEERGESEDIWRMDHATIRKECNRVLQLYNLNQEYFPEQYIYRHNQDGKEDRYKGNQDIGNRRHDWY</sequence>
<evidence type="ECO:0000256" key="6">
    <source>
        <dbReference type="SAM" id="MobiDB-lite"/>
    </source>
</evidence>
<dbReference type="Gene3D" id="3.30.1390.20">
    <property type="entry name" value="Ribosomal protein L30, ferredoxin-like fold domain"/>
    <property type="match status" value="1"/>
</dbReference>
<dbReference type="Proteomes" id="UP000694888">
    <property type="component" value="Unplaced"/>
</dbReference>
<keyword evidence="3" id="KW-0687">Ribonucleoprotein</keyword>
<evidence type="ECO:0000256" key="5">
    <source>
        <dbReference type="ARBA" id="ARBA00035356"/>
    </source>
</evidence>
<evidence type="ECO:0000256" key="2">
    <source>
        <dbReference type="ARBA" id="ARBA00022980"/>
    </source>
</evidence>
<evidence type="ECO:0000259" key="7">
    <source>
        <dbReference type="Pfam" id="PF00327"/>
    </source>
</evidence>
<evidence type="ECO:0000256" key="4">
    <source>
        <dbReference type="ARBA" id="ARBA00035281"/>
    </source>
</evidence>
<reference evidence="9" key="1">
    <citation type="submission" date="2025-08" db="UniProtKB">
        <authorList>
            <consortium name="RefSeq"/>
        </authorList>
    </citation>
    <scope>IDENTIFICATION</scope>
</reference>
<evidence type="ECO:0000313" key="9">
    <source>
        <dbReference type="RefSeq" id="XP_005100080.1"/>
    </source>
</evidence>
<evidence type="ECO:0000313" key="8">
    <source>
        <dbReference type="Proteomes" id="UP000694888"/>
    </source>
</evidence>
<keyword evidence="8" id="KW-1185">Reference proteome</keyword>
<name>A0ABM0JRT9_APLCA</name>
<accession>A0ABM0JRT9</accession>
<dbReference type="Pfam" id="PF00327">
    <property type="entry name" value="Ribosomal_L30"/>
    <property type="match status" value="1"/>
</dbReference>
<dbReference type="SUPFAM" id="SSF55129">
    <property type="entry name" value="Ribosomal protein L30p/L7e"/>
    <property type="match status" value="1"/>
</dbReference>
<dbReference type="PANTHER" id="PTHR15892:SF2">
    <property type="entry name" value="LARGE RIBOSOMAL SUBUNIT PROTEIN UL30M"/>
    <property type="match status" value="1"/>
</dbReference>
<protein>
    <recommendedName>
        <fullName evidence="4">Large ribosomal subunit protein uL30m</fullName>
    </recommendedName>
    <alternativeName>
        <fullName evidence="5">39S ribosomal protein L30, mitochondrial</fullName>
    </alternativeName>
</protein>